<evidence type="ECO:0000256" key="1">
    <source>
        <dbReference type="SAM" id="MobiDB-lite"/>
    </source>
</evidence>
<feature type="compositionally biased region" description="Basic and acidic residues" evidence="1">
    <location>
        <begin position="799"/>
        <end position="818"/>
    </location>
</feature>
<dbReference type="OrthoDB" id="5389734at2759"/>
<feature type="region of interest" description="Disordered" evidence="1">
    <location>
        <begin position="635"/>
        <end position="676"/>
    </location>
</feature>
<feature type="region of interest" description="Disordered" evidence="1">
    <location>
        <begin position="1"/>
        <end position="83"/>
    </location>
</feature>
<protein>
    <submittedName>
        <fullName evidence="2">Uncharacterized protein</fullName>
    </submittedName>
</protein>
<feature type="compositionally biased region" description="Acidic residues" evidence="1">
    <location>
        <begin position="45"/>
        <end position="59"/>
    </location>
</feature>
<reference evidence="2 3" key="1">
    <citation type="submission" date="2015-09" db="EMBL/GenBank/DDBJ databases">
        <title>Host preference determinants of Valsa canker pathogens revealed by comparative genomics.</title>
        <authorList>
            <person name="Yin Z."/>
            <person name="Huang L."/>
        </authorList>
    </citation>
    <scope>NUCLEOTIDE SEQUENCE [LARGE SCALE GENOMIC DNA]</scope>
    <source>
        <strain evidence="2 3">SXYLt</strain>
    </source>
</reference>
<feature type="region of interest" description="Disordered" evidence="1">
    <location>
        <begin position="790"/>
        <end position="844"/>
    </location>
</feature>
<proteinExistence type="predicted"/>
<feature type="compositionally biased region" description="Polar residues" evidence="1">
    <location>
        <begin position="590"/>
        <end position="599"/>
    </location>
</feature>
<dbReference type="EMBL" id="LKEB01000083">
    <property type="protein sequence ID" value="ROV92845.1"/>
    <property type="molecule type" value="Genomic_DNA"/>
</dbReference>
<evidence type="ECO:0000313" key="3">
    <source>
        <dbReference type="Proteomes" id="UP000285146"/>
    </source>
</evidence>
<gene>
    <name evidence="2" type="ORF">VPNG_09080</name>
</gene>
<sequence length="844" mass="94919">MSTTGVSRPMGRSEHFPVHLAPEPCPDRNDTRSPYRTTISHFDDTSDEEEEVEEEEDQEGGLAEPQQDSRPPTTSSNPNIPLHPIASMQDAFAESLEEATTGGLDQKPRLNLLDARARREKLLKQDKSEGPPSRLWRFRPGQKCHELKKLLAQISFGVYLLINGMANSNAQVLAILQGHIDEVDEFLETSLEDLKCATQDLNDRLDLLKLPMRNMETFEQMLENRKFRLQIVEGNVNIEHILSRTSTAHAQTIRDISEGLGSTQQFSRYLVDNENGRWRQEQPNVIDVFEAMKGNTEGWHNAFTSLESQSKTLSGLLVRLSTMIVEIDKKAGEVSRRTRFTLEPYSDPDGRSVARSPESPTHATPPSSPPKLKADVPPRIKTLYFGNSMSSLLEAPESPVCIDFSPQSDKRMTTDSVTVWETLPAFQYTPPESSKTIPEVFPENRGQPEKEIQQIQPDVTVERASVGPAEQDEEDEHEEGDAENEDGEQGNWDEDKSDKDESEGKEDDNALFILQPRTYTPVPPAPIPSPRVLATPRPTPEEISIHIELEADEVEEDDWRSEEGLRESAIIIPQQGPRATPSPNHHSRPLQMNQRQSAELQDPDAQLSHGTSLRDRVSLKIELPMAIHVPPVNTSELQRPRYPTPQCTPQESPRILPPSGPAYGSESDRNTMDDDSNYFNNNVEFGRPAFPNLIPSPASEHQYFRPVQASPHSPLQQRPHTAGTFVNKPGYHQRNAPSQMGMSMLSNVTTMTHDTTVTSRTGTIKKKRSAFGWLKKAFSLDEEERAAFEARRRQQPVDQYHERGSPRYLDGKRLDRPSTARPTTAQPTTGRPMTSRPSTGRTYT</sequence>
<dbReference type="InParanoid" id="A0A423VP95"/>
<feature type="compositionally biased region" description="Acidic residues" evidence="1">
    <location>
        <begin position="470"/>
        <end position="492"/>
    </location>
</feature>
<feature type="compositionally biased region" description="Acidic residues" evidence="1">
    <location>
        <begin position="551"/>
        <end position="560"/>
    </location>
</feature>
<feature type="region of interest" description="Disordered" evidence="1">
    <location>
        <begin position="551"/>
        <end position="612"/>
    </location>
</feature>
<comment type="caution">
    <text evidence="2">The sequence shown here is derived from an EMBL/GenBank/DDBJ whole genome shotgun (WGS) entry which is preliminary data.</text>
</comment>
<dbReference type="Proteomes" id="UP000285146">
    <property type="component" value="Unassembled WGS sequence"/>
</dbReference>
<accession>A0A423VP95</accession>
<keyword evidence="3" id="KW-1185">Reference proteome</keyword>
<feature type="compositionally biased region" description="Polar residues" evidence="1">
    <location>
        <begin position="710"/>
        <end position="719"/>
    </location>
</feature>
<organism evidence="2 3">
    <name type="scientific">Cytospora leucostoma</name>
    <dbReference type="NCBI Taxonomy" id="1230097"/>
    <lineage>
        <taxon>Eukaryota</taxon>
        <taxon>Fungi</taxon>
        <taxon>Dikarya</taxon>
        <taxon>Ascomycota</taxon>
        <taxon>Pezizomycotina</taxon>
        <taxon>Sordariomycetes</taxon>
        <taxon>Sordariomycetidae</taxon>
        <taxon>Diaporthales</taxon>
        <taxon>Cytosporaceae</taxon>
        <taxon>Cytospora</taxon>
    </lineage>
</organism>
<dbReference type="STRING" id="1230097.A0A423VP95"/>
<feature type="compositionally biased region" description="Low complexity" evidence="1">
    <location>
        <begin position="356"/>
        <end position="365"/>
    </location>
</feature>
<feature type="region of interest" description="Disordered" evidence="1">
    <location>
        <begin position="339"/>
        <end position="376"/>
    </location>
</feature>
<feature type="compositionally biased region" description="Polar residues" evidence="1">
    <location>
        <begin position="820"/>
        <end position="844"/>
    </location>
</feature>
<dbReference type="AlphaFoldDB" id="A0A423VP95"/>
<feature type="region of interest" description="Disordered" evidence="1">
    <location>
        <begin position="428"/>
        <end position="539"/>
    </location>
</feature>
<evidence type="ECO:0000313" key="2">
    <source>
        <dbReference type="EMBL" id="ROV92845.1"/>
    </source>
</evidence>
<feature type="compositionally biased region" description="Polar residues" evidence="1">
    <location>
        <begin position="66"/>
        <end position="79"/>
    </location>
</feature>
<feature type="region of interest" description="Disordered" evidence="1">
    <location>
        <begin position="710"/>
        <end position="738"/>
    </location>
</feature>
<name>A0A423VP95_9PEZI</name>